<feature type="transmembrane region" description="Helical" evidence="1">
    <location>
        <begin position="16"/>
        <end position="39"/>
    </location>
</feature>
<dbReference type="EMBL" id="JAENIG010000006">
    <property type="protein sequence ID" value="MBK1855311.1"/>
    <property type="molecule type" value="Genomic_DNA"/>
</dbReference>
<keyword evidence="1" id="KW-1133">Transmembrane helix</keyword>
<keyword evidence="1" id="KW-0812">Transmembrane</keyword>
<sequence>MTLYITRLRPVATKQGFALIATISVMVLLVMIALAMLSLSTIELRQESQAAHKQTAQANARMALMKALGDLQKYAGADQRVTATASILSDSVATHKKNWTTVWDTTDWDVTDPIKTRDSAYMGALVSGDEYLLPTDLNSATAALEQAVPLTDPEWIPLVAEGSVNETDEYVYAPRVDVVDSSSRVNGGYAYWVSDEGVKARLDVAEPANSPGNTWITTGKLAAAPGTGAHKVTGLADYTAYLPEGGKVDQIDKMMSYRSFDLSDLNAEALKENFHHLTASHTGLLVDNRRGGIRRDLSTAFEIDPEEFGEIEEFNNSGETNQTEEYSSFAPSDVTSNPLYYHNGTDSELGYLYEVPVDSSNRYRGPTWDLLRNHYRIYKKERNDLNFRGLPTPSSGALAAHGVVPFSYTGDPNGFEGSSLGSVYVGPNYNGGAGYQCPFVSSHGASGGHDARNGNRMQPTVQKITPELLRAVFVFGLAREEDQFYMTATPFFTFHNPYNYPLEFYSLSVDMRAVGSYTAFSAQYEDKSGANKTAILKYQSSDWYGLKMLTSYRLTPPSSGLHRLEPGEIRIMSMLPNTEIAASDRNIIRMTEFQYNEANGLVSNARGVGQNYMEVKTDSQITVQMSLKQANATLGNMFVRLYHPEKATGGNYNIGDTSTFSNNNDWATNRYNDTEPLSLIKQIKVWPYTQNASEARVFNESQVTRPDQGYLSLFVLDMNLKTFQDNVAVLSDFNYRAMGVGPRDYDGSDVIAPNWNMSISPIGDYSELQLTDSIDAPGYWGSSHEAGSGESEIVLFDLPHSPSVSLASLQHADTSKLNFHAMRSIGHSRPQVGQQDLTKIYNKLSNSRGTAGAKDQIDTAWASNEALWDRYYYSGINWGDQPGQPYATHEQAIQAVIDGNAGEVFANTRMQLLKPVTSENLAELTGNEGYSKIGEFLGIKGAFNVNSTSIEAWKAVLASLSGHEISYLTGTSLNEENLGNDLTPLSRFSTPAGDENNDFMGFRALSDKELEDLAEAIVDQVKLRGPFMGLADFVNRRLLSDETGEAGAIQAAIDEANLNSSVGMGSTSDGGLKRSAEDINEGMARHITQGDVLNSLAPVMATRSDTFVIRAYGDSKDADGVIRATAHCEMVVQRVPEWLASTTEEATVQSSSYPSQNPTTHPILEKWEENPNLPEVNKKFGRKFEVKSFRWLSKDEI</sequence>
<organism evidence="2 3">
    <name type="scientific">Oceaniferula flava</name>
    <dbReference type="NCBI Taxonomy" id="2800421"/>
    <lineage>
        <taxon>Bacteria</taxon>
        <taxon>Pseudomonadati</taxon>
        <taxon>Verrucomicrobiota</taxon>
        <taxon>Verrucomicrobiia</taxon>
        <taxon>Verrucomicrobiales</taxon>
        <taxon>Verrucomicrobiaceae</taxon>
        <taxon>Oceaniferula</taxon>
    </lineage>
</organism>
<evidence type="ECO:0000256" key="1">
    <source>
        <dbReference type="SAM" id="Phobius"/>
    </source>
</evidence>
<dbReference type="Proteomes" id="UP000634206">
    <property type="component" value="Unassembled WGS sequence"/>
</dbReference>
<keyword evidence="1" id="KW-0472">Membrane</keyword>
<comment type="caution">
    <text evidence="2">The sequence shown here is derived from an EMBL/GenBank/DDBJ whole genome shotgun (WGS) entry which is preliminary data.</text>
</comment>
<evidence type="ECO:0000313" key="3">
    <source>
        <dbReference type="Proteomes" id="UP000634206"/>
    </source>
</evidence>
<reference evidence="2" key="1">
    <citation type="submission" date="2021-01" db="EMBL/GenBank/DDBJ databases">
        <title>Modified the classification status of verrucomicrobia.</title>
        <authorList>
            <person name="Feng X."/>
        </authorList>
    </citation>
    <scope>NUCLEOTIDE SEQUENCE</scope>
    <source>
        <strain evidence="2">5K15</strain>
    </source>
</reference>
<name>A0AAE2VCN4_9BACT</name>
<proteinExistence type="predicted"/>
<gene>
    <name evidence="2" type="ORF">JIN83_10100</name>
</gene>
<dbReference type="RefSeq" id="WP_309489924.1">
    <property type="nucleotide sequence ID" value="NZ_JAENIG010000006.1"/>
</dbReference>
<dbReference type="AlphaFoldDB" id="A0AAE2VCN4"/>
<evidence type="ECO:0000313" key="2">
    <source>
        <dbReference type="EMBL" id="MBK1855311.1"/>
    </source>
</evidence>
<accession>A0AAE2VCN4</accession>
<keyword evidence="3" id="KW-1185">Reference proteome</keyword>
<protein>
    <submittedName>
        <fullName evidence="2">Uncharacterized protein</fullName>
    </submittedName>
</protein>